<protein>
    <recommendedName>
        <fullName evidence="1">GNAT-like C-terminal domain-containing protein</fullName>
    </recommendedName>
</protein>
<reference evidence="3" key="1">
    <citation type="journal article" date="2019" name="Int. J. Syst. Evol. Microbiol.">
        <title>The Global Catalogue of Microorganisms (GCM) 10K type strain sequencing project: providing services to taxonomists for standard genome sequencing and annotation.</title>
        <authorList>
            <consortium name="The Broad Institute Genomics Platform"/>
            <consortium name="The Broad Institute Genome Sequencing Center for Infectious Disease"/>
            <person name="Wu L."/>
            <person name="Ma J."/>
        </authorList>
    </citation>
    <scope>NUCLEOTIDE SEQUENCE [LARGE SCALE GENOMIC DNA]</scope>
    <source>
        <strain evidence="3">CCUG 46385</strain>
    </source>
</reference>
<gene>
    <name evidence="2" type="ORF">ACFO4R_11725</name>
</gene>
<feature type="domain" description="GNAT-like C-terminal" evidence="1">
    <location>
        <begin position="283"/>
        <end position="433"/>
    </location>
</feature>
<dbReference type="InterPro" id="IPR041644">
    <property type="entry name" value="GNAT_C"/>
</dbReference>
<dbReference type="Pfam" id="PF18164">
    <property type="entry name" value="GNAT_C"/>
    <property type="match status" value="1"/>
</dbReference>
<keyword evidence="3" id="KW-1185">Reference proteome</keyword>
<dbReference type="InterPro" id="IPR037010">
    <property type="entry name" value="VitB12-dep_Met_synth_activ_sf"/>
</dbReference>
<dbReference type="Proteomes" id="UP001595916">
    <property type="component" value="Unassembled WGS sequence"/>
</dbReference>
<dbReference type="SUPFAM" id="SSF56507">
    <property type="entry name" value="Methionine synthase activation domain-like"/>
    <property type="match status" value="1"/>
</dbReference>
<dbReference type="Gene3D" id="3.40.109.40">
    <property type="match status" value="1"/>
</dbReference>
<dbReference type="Gene3D" id="3.40.630.120">
    <property type="match status" value="1"/>
</dbReference>
<name>A0ABV9QP74_9FIRM</name>
<evidence type="ECO:0000313" key="2">
    <source>
        <dbReference type="EMBL" id="MFC4805713.1"/>
    </source>
</evidence>
<dbReference type="EMBL" id="JBHSHL010000061">
    <property type="protein sequence ID" value="MFC4805713.1"/>
    <property type="molecule type" value="Genomic_DNA"/>
</dbReference>
<comment type="caution">
    <text evidence="2">The sequence shown here is derived from an EMBL/GenBank/DDBJ whole genome shotgun (WGS) entry which is preliminary data.</text>
</comment>
<proteinExistence type="predicted"/>
<accession>A0ABV9QP74</accession>
<sequence>MKNERNIVTKSTLYSGKDDPDKVRNYVIERVKQNTKDIKRFLGYASRPVPEVILKKIGEELERFGPYLELEYEYRLHRAEEENYADLVYTVGSAIEEPIQSYLASSEAMRAMILDKIAIVALDELKALLIEEIHRSCGLKVEREFYPGSTEFPLTMQAEIISGMRRISTIRINEYYQMYPIKTVALRLKLAETPSYIDRCGSCSNPCEGRLSKEEGLYRYFKEKAETFTRRLYEERGFDDELFEDNIRDIEIWAEDFEKKSGVRGIEDRHGAWLEDILELRVIKLGRLQFEYMDGERAARFGPLPLSSDALCINVHIREGEDFGGELCEDSYRKAWDFYRSQGFAFSRLIFVCDSWMINPKLETLLNKDSNILNFQRRYHFLSENLESRQMEERVFGILSEDPSVYPEKTSLQRALKNELKRGRKFGMAKGYFSYGQEDGN</sequence>
<organism evidence="2 3">
    <name type="scientific">Filifactor villosus</name>
    <dbReference type="NCBI Taxonomy" id="29374"/>
    <lineage>
        <taxon>Bacteria</taxon>
        <taxon>Bacillati</taxon>
        <taxon>Bacillota</taxon>
        <taxon>Clostridia</taxon>
        <taxon>Peptostreptococcales</taxon>
        <taxon>Filifactoraceae</taxon>
        <taxon>Filifactor</taxon>
    </lineage>
</organism>
<evidence type="ECO:0000313" key="3">
    <source>
        <dbReference type="Proteomes" id="UP001595916"/>
    </source>
</evidence>
<evidence type="ECO:0000259" key="1">
    <source>
        <dbReference type="Pfam" id="PF18164"/>
    </source>
</evidence>